<dbReference type="InterPro" id="IPR014729">
    <property type="entry name" value="Rossmann-like_a/b/a_fold"/>
</dbReference>
<protein>
    <recommendedName>
        <fullName evidence="1">Phosphoadenosine phosphosulphate reductase domain-containing protein</fullName>
    </recommendedName>
</protein>
<dbReference type="SUPFAM" id="SSF52402">
    <property type="entry name" value="Adenine nucleotide alpha hydrolases-like"/>
    <property type="match status" value="1"/>
</dbReference>
<dbReference type="InterPro" id="IPR050128">
    <property type="entry name" value="Sulfate_adenylyltrnsfr_sub2"/>
</dbReference>
<dbReference type="Gene3D" id="3.40.50.620">
    <property type="entry name" value="HUPs"/>
    <property type="match status" value="1"/>
</dbReference>
<gene>
    <name evidence="2" type="ORF">ENM60_05860</name>
</gene>
<dbReference type="GO" id="GO:0003824">
    <property type="term" value="F:catalytic activity"/>
    <property type="evidence" value="ECO:0007669"/>
    <property type="project" value="InterPro"/>
</dbReference>
<proteinExistence type="predicted"/>
<evidence type="ECO:0000313" key="2">
    <source>
        <dbReference type="EMBL" id="HHP68290.1"/>
    </source>
</evidence>
<dbReference type="AlphaFoldDB" id="A0A7J3Y027"/>
<dbReference type="InterPro" id="IPR002500">
    <property type="entry name" value="PAPS_reduct_dom"/>
</dbReference>
<feature type="domain" description="Phosphoadenosine phosphosulphate reductase" evidence="1">
    <location>
        <begin position="271"/>
        <end position="441"/>
    </location>
</feature>
<sequence>MRRALLPRRLQGMPVQDRARPTREACLQAGVETGMKPMYMIATRAGSDRSAVEHAVSRYYRDWGISVVSLGGSRSSADLTKGLNSFTTRALYVIYLANSVDADKTIIPSTTSPNTVVHVVGKAKIRNMRLEEIRREIERARASLRMRLYYEGGFYKFKPSSSSARPLVEDPEVYHDILAFRVPGFMSGLVGLKEGWYIALRDIGGRHIIYSEGRPAGFLRIRDDLGFDKYTGLQPREIDLEEMARINRDYILWLVDETAAWIRDLGSFDTVLVPWSGGKDSTFILQLAVREFGKSRVVPVFVDIDVDFPQNKVFVGEVSEKLGVGVVVKRLELKPHLPLKGFPTHEDRWCSRLKVSAIEEAYREVCPGDAKCLVLVGDRDVESESRSQKPPVFSRGNLTFAYPLKQWSTLLLQLASITLGVSLNPLYELGFYRIGCYICPSLRGWEVEIIKNSPVLNNLREDALFKSFLEKRTTSSP</sequence>
<comment type="caution">
    <text evidence="2">The sequence shown here is derived from an EMBL/GenBank/DDBJ whole genome shotgun (WGS) entry which is preliminary data.</text>
</comment>
<dbReference type="PANTHER" id="PTHR43196">
    <property type="entry name" value="SULFATE ADENYLYLTRANSFERASE SUBUNIT 2"/>
    <property type="match status" value="1"/>
</dbReference>
<name>A0A7J3Y027_9CREN</name>
<reference evidence="2" key="1">
    <citation type="journal article" date="2020" name="mSystems">
        <title>Genome- and Community-Level Interaction Insights into Carbon Utilization and Element Cycling Functions of Hydrothermarchaeota in Hydrothermal Sediment.</title>
        <authorList>
            <person name="Zhou Z."/>
            <person name="Liu Y."/>
            <person name="Xu W."/>
            <person name="Pan J."/>
            <person name="Luo Z.H."/>
            <person name="Li M."/>
        </authorList>
    </citation>
    <scope>NUCLEOTIDE SEQUENCE [LARGE SCALE GENOMIC DNA]</scope>
    <source>
        <strain evidence="2">SpSt-110</strain>
    </source>
</reference>
<accession>A0A7J3Y027</accession>
<evidence type="ECO:0000259" key="1">
    <source>
        <dbReference type="Pfam" id="PF01507"/>
    </source>
</evidence>
<dbReference type="NCBIfam" id="NF006351">
    <property type="entry name" value="PRK08576.1"/>
    <property type="match status" value="1"/>
</dbReference>
<dbReference type="Pfam" id="PF01507">
    <property type="entry name" value="PAPS_reduct"/>
    <property type="match status" value="1"/>
</dbReference>
<dbReference type="PANTHER" id="PTHR43196:SF2">
    <property type="entry name" value="PHOSPHOADENOSINE PHOSPHOSULFATE REDUCTASE"/>
    <property type="match status" value="1"/>
</dbReference>
<dbReference type="EMBL" id="DRYK01000077">
    <property type="protein sequence ID" value="HHP68290.1"/>
    <property type="molecule type" value="Genomic_DNA"/>
</dbReference>
<organism evidence="2">
    <name type="scientific">Thermogladius calderae</name>
    <dbReference type="NCBI Taxonomy" id="1200300"/>
    <lineage>
        <taxon>Archaea</taxon>
        <taxon>Thermoproteota</taxon>
        <taxon>Thermoprotei</taxon>
        <taxon>Desulfurococcales</taxon>
        <taxon>Desulfurococcaceae</taxon>
        <taxon>Thermogladius</taxon>
    </lineage>
</organism>